<dbReference type="RefSeq" id="WP_012861223.1">
    <property type="nucleotide sequence ID" value="NC_013517.1"/>
</dbReference>
<protein>
    <submittedName>
        <fullName evidence="2">GCN5-related N-acetyltransferase</fullName>
    </submittedName>
</protein>
<accession>D1AIP3</accession>
<reference evidence="3" key="1">
    <citation type="submission" date="2009-09" db="EMBL/GenBank/DDBJ databases">
        <title>The complete chromosome of Sebaldella termitidis ATCC 33386.</title>
        <authorList>
            <consortium name="US DOE Joint Genome Institute (JGI-PGF)"/>
            <person name="Lucas S."/>
            <person name="Copeland A."/>
            <person name="Lapidus A."/>
            <person name="Glavina del Rio T."/>
            <person name="Dalin E."/>
            <person name="Tice H."/>
            <person name="Bruce D."/>
            <person name="Goodwin L."/>
            <person name="Pitluck S."/>
            <person name="Kyrpides N."/>
            <person name="Mavromatis K."/>
            <person name="Ivanova N."/>
            <person name="Mikhailova N."/>
            <person name="Sims D."/>
            <person name="Meincke L."/>
            <person name="Brettin T."/>
            <person name="Detter J.C."/>
            <person name="Han C."/>
            <person name="Larimer F."/>
            <person name="Land M."/>
            <person name="Hauser L."/>
            <person name="Markowitz V."/>
            <person name="Cheng J.F."/>
            <person name="Hugenholtz P."/>
            <person name="Woyke T."/>
            <person name="Wu D."/>
            <person name="Eisen J.A."/>
        </authorList>
    </citation>
    <scope>NUCLEOTIDE SEQUENCE [LARGE SCALE GENOMIC DNA]</scope>
    <source>
        <strain evidence="3">ATCC 33386 / NCTC 11300</strain>
    </source>
</reference>
<dbReference type="STRING" id="526218.Sterm_1769"/>
<dbReference type="InterPro" id="IPR000182">
    <property type="entry name" value="GNAT_dom"/>
</dbReference>
<dbReference type="PROSITE" id="PS51186">
    <property type="entry name" value="GNAT"/>
    <property type="match status" value="1"/>
</dbReference>
<evidence type="ECO:0000259" key="1">
    <source>
        <dbReference type="PROSITE" id="PS51186"/>
    </source>
</evidence>
<dbReference type="PANTHER" id="PTHR43792:SF1">
    <property type="entry name" value="N-ACETYLTRANSFERASE DOMAIN-CONTAINING PROTEIN"/>
    <property type="match status" value="1"/>
</dbReference>
<proteinExistence type="predicted"/>
<dbReference type="AlphaFoldDB" id="D1AIP3"/>
<dbReference type="PANTHER" id="PTHR43792">
    <property type="entry name" value="GNAT FAMILY, PUTATIVE (AFU_ORTHOLOGUE AFUA_3G00765)-RELATED-RELATED"/>
    <property type="match status" value="1"/>
</dbReference>
<dbReference type="HOGENOM" id="CLU_013985_3_1_0"/>
<dbReference type="InterPro" id="IPR016181">
    <property type="entry name" value="Acyl_CoA_acyltransferase"/>
</dbReference>
<dbReference type="Pfam" id="PF13302">
    <property type="entry name" value="Acetyltransf_3"/>
    <property type="match status" value="1"/>
</dbReference>
<dbReference type="Gene3D" id="3.40.630.30">
    <property type="match status" value="1"/>
</dbReference>
<evidence type="ECO:0000313" key="2">
    <source>
        <dbReference type="EMBL" id="ACZ08627.1"/>
    </source>
</evidence>
<evidence type="ECO:0000313" key="3">
    <source>
        <dbReference type="Proteomes" id="UP000000845"/>
    </source>
</evidence>
<gene>
    <name evidence="2" type="ordered locus">Sterm_1769</name>
</gene>
<dbReference type="SUPFAM" id="SSF55729">
    <property type="entry name" value="Acyl-CoA N-acyltransferases (Nat)"/>
    <property type="match status" value="1"/>
</dbReference>
<dbReference type="KEGG" id="str:Sterm_1769"/>
<dbReference type="eggNOG" id="COG1670">
    <property type="taxonomic scope" value="Bacteria"/>
</dbReference>
<dbReference type="CDD" id="cd04301">
    <property type="entry name" value="NAT_SF"/>
    <property type="match status" value="1"/>
</dbReference>
<dbReference type="InterPro" id="IPR051531">
    <property type="entry name" value="N-acetyltransferase"/>
</dbReference>
<keyword evidence="3" id="KW-1185">Reference proteome</keyword>
<dbReference type="Proteomes" id="UP000000845">
    <property type="component" value="Chromosome"/>
</dbReference>
<organism evidence="2 3">
    <name type="scientific">Sebaldella termitidis (strain ATCC 33386 / NCTC 11300)</name>
    <dbReference type="NCBI Taxonomy" id="526218"/>
    <lineage>
        <taxon>Bacteria</taxon>
        <taxon>Fusobacteriati</taxon>
        <taxon>Fusobacteriota</taxon>
        <taxon>Fusobacteriia</taxon>
        <taxon>Fusobacteriales</taxon>
        <taxon>Leptotrichiaceae</taxon>
        <taxon>Sebaldella</taxon>
    </lineage>
</organism>
<sequence length="182" mass="20931">MRKYFLLTERLGFSHWKKDDAELAYSLWGNKNVTKYLSASGTFTAGEVTERLKLEIDNEKIYGIQYWPVFELETGGFAGCCGLRPYKSSEKIYEIGFHLIPEYWGKGYGKEAAEAMIKYAFEELGAEKLFAGHNPDNTASARLLTKLGFIYTDDEYYKPTGLYHPSYIYEKINYNKVKGEAE</sequence>
<dbReference type="GO" id="GO:0016747">
    <property type="term" value="F:acyltransferase activity, transferring groups other than amino-acyl groups"/>
    <property type="evidence" value="ECO:0007669"/>
    <property type="project" value="InterPro"/>
</dbReference>
<feature type="domain" description="N-acetyltransferase" evidence="1">
    <location>
        <begin position="11"/>
        <end position="169"/>
    </location>
</feature>
<reference evidence="2 3" key="2">
    <citation type="journal article" date="2010" name="Stand. Genomic Sci.">
        <title>Complete genome sequence of Sebaldella termitidis type strain (NCTC 11300).</title>
        <authorList>
            <person name="Harmon-Smith M."/>
            <person name="Celia L."/>
            <person name="Chertkov O."/>
            <person name="Lapidus A."/>
            <person name="Copeland A."/>
            <person name="Glavina Del Rio T."/>
            <person name="Nolan M."/>
            <person name="Lucas S."/>
            <person name="Tice H."/>
            <person name="Cheng J.F."/>
            <person name="Han C."/>
            <person name="Detter J.C."/>
            <person name="Bruce D."/>
            <person name="Goodwin L."/>
            <person name="Pitluck S."/>
            <person name="Pati A."/>
            <person name="Liolios K."/>
            <person name="Ivanova N."/>
            <person name="Mavromatis K."/>
            <person name="Mikhailova N."/>
            <person name="Chen A."/>
            <person name="Palaniappan K."/>
            <person name="Land M."/>
            <person name="Hauser L."/>
            <person name="Chang Y.J."/>
            <person name="Jeffries C.D."/>
            <person name="Brettin T."/>
            <person name="Goker M."/>
            <person name="Beck B."/>
            <person name="Bristow J."/>
            <person name="Eisen J.A."/>
            <person name="Markowitz V."/>
            <person name="Hugenholtz P."/>
            <person name="Kyrpides N.C."/>
            <person name="Klenk H.P."/>
            <person name="Chen F."/>
        </authorList>
    </citation>
    <scope>NUCLEOTIDE SEQUENCE [LARGE SCALE GENOMIC DNA]</scope>
    <source>
        <strain evidence="3">ATCC 33386 / NCTC 11300</strain>
    </source>
</reference>
<name>D1AIP3_SEBTE</name>
<dbReference type="EMBL" id="CP001739">
    <property type="protein sequence ID" value="ACZ08627.1"/>
    <property type="molecule type" value="Genomic_DNA"/>
</dbReference>